<dbReference type="FunFam" id="2.10.50.30:FF:000004">
    <property type="entry name" value="Taste receptor type 1 member 3-like protein"/>
    <property type="match status" value="1"/>
</dbReference>
<dbReference type="PROSITE" id="PS50259">
    <property type="entry name" value="G_PROTEIN_RECEP_F3_4"/>
    <property type="match status" value="1"/>
</dbReference>
<keyword evidence="6" id="KW-0297">G-protein coupled receptor</keyword>
<evidence type="ECO:0000256" key="10">
    <source>
        <dbReference type="ARBA" id="ARBA00023224"/>
    </source>
</evidence>
<gene>
    <name evidence="16" type="ORF">IRJ41_023732</name>
</gene>
<dbReference type="PROSITE" id="PS00980">
    <property type="entry name" value="G_PROTEIN_RECEP_F3_2"/>
    <property type="match status" value="1"/>
</dbReference>
<feature type="compositionally biased region" description="Basic residues" evidence="12">
    <location>
        <begin position="887"/>
        <end position="898"/>
    </location>
</feature>
<dbReference type="InterPro" id="IPR011500">
    <property type="entry name" value="GPCR_3_9-Cys_dom"/>
</dbReference>
<dbReference type="InterPro" id="IPR017978">
    <property type="entry name" value="GPCR_3_C"/>
</dbReference>
<keyword evidence="10" id="KW-0807">Transducer</keyword>
<reference evidence="16" key="1">
    <citation type="submission" date="2021-02" db="EMBL/GenBank/DDBJ databases">
        <title>Comparative genomics reveals that relaxation of natural selection precedes convergent phenotypic evolution of cavefish.</title>
        <authorList>
            <person name="Peng Z."/>
        </authorList>
    </citation>
    <scope>NUCLEOTIDE SEQUENCE</scope>
    <source>
        <tissue evidence="16">Muscle</tissue>
    </source>
</reference>
<sequence>MKLFTLYHHVRVLGLMLCLGLWVHCDIPDDLSGAYLHGDFNCAILSSIHSKVINLHNRTRPEPFICSDFDLGSYLESLAAIHTIEEINDSKFLPGIKFGYQVCDPCASPTKALHCLEHLLAINGSLPVLSDFSDFRPSMKALLGERYSELSIAVAKLLSLYMFPQISCTSSSPVLSDKLRYPSFMRVVPSDVHQAKALAKLMEHFSWSWVGVVYGDDDYGRAAHQSLRQEAEGKVCLDFEMVVPHYLDHVEIDKYIKDVIDTIQASSAKVVVLILKDKLVEKILKGMIQSNMSRIWIASDAWSMHGPLTKMPDINKVGEIFGFSFVMGNIPGFEDYLKNPRPSPGAKNDFIEEYKELRRNCSISALNCGVGDLLDVMDRRKVYGHRVAVYAIAHGLKKLLKCNETACLGDINFPPWQLVESIRSVTFTLDGISHSFDEYGDFTDGYDLIRWTKTNDGRIIDVVGKFILKKGEVELRSEYQGITLPPSKCSESCPPGTSKGVVNTVKSCCYNCTECPEGTYTNKSDEDRCHDCPKDQWSTKKQTKCEVFQYTYLFWSDVYPIVLLVATAIGITAVFTSFIIYYIHRDMAIIKMADMKMSSFMLLGLMDSFVSVIMFIGRPNDHLCRAQQAVYGLGFTLCVSSILVKAYRTFLAFMIFKPNIKHQLNKLYKPLINVLVLTSGQGVILLFWLIFKPPNEDTVWPGKSGIVKYIVCIEGSIIGFAVMHCYISLLAFICFILAFKARKVPQDFNDTSVIIFSMLIHLFVWLCFIPIYINKNKTEQQHIVQASAVLASNYGIIFCHFVPKCYILLWDLSGNSRSAILGRLSRHIRQNTRNADITVLHDAGTGAGPVESAEVVGTISQDALRTVKTLGNVLNEDRGSVNSTQNRHARVRQRHTTN</sequence>
<dbReference type="GO" id="GO:0004930">
    <property type="term" value="F:G protein-coupled receptor activity"/>
    <property type="evidence" value="ECO:0007669"/>
    <property type="project" value="UniProtKB-KW"/>
</dbReference>
<evidence type="ECO:0000256" key="2">
    <source>
        <dbReference type="ARBA" id="ARBA00022475"/>
    </source>
</evidence>
<keyword evidence="9" id="KW-0325">Glycoprotein</keyword>
<feature type="signal peptide" evidence="14">
    <location>
        <begin position="1"/>
        <end position="25"/>
    </location>
</feature>
<evidence type="ECO:0000313" key="17">
    <source>
        <dbReference type="Proteomes" id="UP001059041"/>
    </source>
</evidence>
<dbReference type="InterPro" id="IPR000068">
    <property type="entry name" value="GPCR_3_Ca_sens_rcpt-rel"/>
</dbReference>
<evidence type="ECO:0000256" key="6">
    <source>
        <dbReference type="ARBA" id="ARBA00023040"/>
    </source>
</evidence>
<evidence type="ECO:0000256" key="5">
    <source>
        <dbReference type="ARBA" id="ARBA00022989"/>
    </source>
</evidence>
<evidence type="ECO:0000259" key="15">
    <source>
        <dbReference type="PROSITE" id="PS50259"/>
    </source>
</evidence>
<evidence type="ECO:0000256" key="7">
    <source>
        <dbReference type="ARBA" id="ARBA00023136"/>
    </source>
</evidence>
<feature type="domain" description="G-protein coupled receptors family 3 profile" evidence="15">
    <location>
        <begin position="559"/>
        <end position="818"/>
    </location>
</feature>
<feature type="transmembrane region" description="Helical" evidence="13">
    <location>
        <begin position="751"/>
        <end position="773"/>
    </location>
</feature>
<keyword evidence="3 13" id="KW-0812">Transmembrane</keyword>
<organism evidence="16 17">
    <name type="scientific">Triplophysa rosa</name>
    <name type="common">Cave loach</name>
    <dbReference type="NCBI Taxonomy" id="992332"/>
    <lineage>
        <taxon>Eukaryota</taxon>
        <taxon>Metazoa</taxon>
        <taxon>Chordata</taxon>
        <taxon>Craniata</taxon>
        <taxon>Vertebrata</taxon>
        <taxon>Euteleostomi</taxon>
        <taxon>Actinopterygii</taxon>
        <taxon>Neopterygii</taxon>
        <taxon>Teleostei</taxon>
        <taxon>Ostariophysi</taxon>
        <taxon>Cypriniformes</taxon>
        <taxon>Nemacheilidae</taxon>
        <taxon>Triplophysa</taxon>
    </lineage>
</organism>
<dbReference type="AlphaFoldDB" id="A0A9W7WJY7"/>
<evidence type="ECO:0000256" key="1">
    <source>
        <dbReference type="ARBA" id="ARBA00004651"/>
    </source>
</evidence>
<dbReference type="GO" id="GO:0005886">
    <property type="term" value="C:plasma membrane"/>
    <property type="evidence" value="ECO:0007669"/>
    <property type="project" value="UniProtKB-SubCell"/>
</dbReference>
<dbReference type="Gene3D" id="3.40.50.2300">
    <property type="match status" value="2"/>
</dbReference>
<dbReference type="InterPro" id="IPR028082">
    <property type="entry name" value="Peripla_BP_I"/>
</dbReference>
<comment type="similarity">
    <text evidence="11">Belongs to the G-protein coupled receptor 3 family. TAS1R subfamily.</text>
</comment>
<evidence type="ECO:0000256" key="11">
    <source>
        <dbReference type="ARBA" id="ARBA00038492"/>
    </source>
</evidence>
<evidence type="ECO:0000256" key="4">
    <source>
        <dbReference type="ARBA" id="ARBA00022729"/>
    </source>
</evidence>
<protein>
    <submittedName>
        <fullName evidence="16">G-protein coupled receptor family C group 6 member A-like</fullName>
    </submittedName>
</protein>
<name>A0A9W7WJY7_TRIRA</name>
<dbReference type="InterPro" id="IPR017979">
    <property type="entry name" value="GPCR_3_CS"/>
</dbReference>
<evidence type="ECO:0000256" key="13">
    <source>
        <dbReference type="SAM" id="Phobius"/>
    </source>
</evidence>
<comment type="caution">
    <text evidence="16">The sequence shown here is derived from an EMBL/GenBank/DDBJ whole genome shotgun (WGS) entry which is preliminary data.</text>
</comment>
<dbReference type="Gene3D" id="2.10.50.30">
    <property type="entry name" value="GPCR, family 3, nine cysteines domain"/>
    <property type="match status" value="1"/>
</dbReference>
<proteinExistence type="inferred from homology"/>
<dbReference type="Pfam" id="PF01094">
    <property type="entry name" value="ANF_receptor"/>
    <property type="match status" value="1"/>
</dbReference>
<dbReference type="Pfam" id="PF00003">
    <property type="entry name" value="7tm_3"/>
    <property type="match status" value="1"/>
</dbReference>
<feature type="transmembrane region" description="Helical" evidence="13">
    <location>
        <begin position="706"/>
        <end position="739"/>
    </location>
</feature>
<dbReference type="FunFam" id="3.40.50.2300:FF:000016">
    <property type="entry name" value="Taste 1 receptor member 2"/>
    <property type="match status" value="1"/>
</dbReference>
<dbReference type="Proteomes" id="UP001059041">
    <property type="component" value="Linkage Group LG15"/>
</dbReference>
<dbReference type="InterPro" id="IPR038550">
    <property type="entry name" value="GPCR_3_9-Cys_sf"/>
</dbReference>
<keyword evidence="2" id="KW-1003">Cell membrane</keyword>
<dbReference type="InterPro" id="IPR001828">
    <property type="entry name" value="ANF_lig-bd_rcpt"/>
</dbReference>
<accession>A0A9W7WJY7</accession>
<evidence type="ECO:0000256" key="3">
    <source>
        <dbReference type="ARBA" id="ARBA00022692"/>
    </source>
</evidence>
<comment type="subcellular location">
    <subcellularLocation>
        <location evidence="1">Cell membrane</location>
        <topology evidence="1">Multi-pass membrane protein</topology>
    </subcellularLocation>
</comment>
<feature type="transmembrane region" description="Helical" evidence="13">
    <location>
        <begin position="671"/>
        <end position="691"/>
    </location>
</feature>
<keyword evidence="8 16" id="KW-0675">Receptor</keyword>
<dbReference type="SUPFAM" id="SSF53822">
    <property type="entry name" value="Periplasmic binding protein-like I"/>
    <property type="match status" value="1"/>
</dbReference>
<feature type="chain" id="PRO_5040778392" evidence="14">
    <location>
        <begin position="26"/>
        <end position="898"/>
    </location>
</feature>
<keyword evidence="17" id="KW-1185">Reference proteome</keyword>
<evidence type="ECO:0000313" key="16">
    <source>
        <dbReference type="EMBL" id="KAI7800073.1"/>
    </source>
</evidence>
<keyword evidence="7 13" id="KW-0472">Membrane</keyword>
<dbReference type="GO" id="GO:0050909">
    <property type="term" value="P:sensory perception of taste"/>
    <property type="evidence" value="ECO:0007669"/>
    <property type="project" value="UniProtKB-ARBA"/>
</dbReference>
<feature type="transmembrane region" description="Helical" evidence="13">
    <location>
        <begin position="558"/>
        <end position="583"/>
    </location>
</feature>
<dbReference type="PANTHER" id="PTHR24061">
    <property type="entry name" value="CALCIUM-SENSING RECEPTOR-RELATED"/>
    <property type="match status" value="1"/>
</dbReference>
<feature type="transmembrane region" description="Helical" evidence="13">
    <location>
        <begin position="629"/>
        <end position="650"/>
    </location>
</feature>
<keyword evidence="5 13" id="KW-1133">Transmembrane helix</keyword>
<evidence type="ECO:0000256" key="12">
    <source>
        <dbReference type="SAM" id="MobiDB-lite"/>
    </source>
</evidence>
<dbReference type="Pfam" id="PF07562">
    <property type="entry name" value="NCD3G"/>
    <property type="match status" value="1"/>
</dbReference>
<feature type="transmembrane region" description="Helical" evidence="13">
    <location>
        <begin position="595"/>
        <end position="617"/>
    </location>
</feature>
<dbReference type="PANTHER" id="PTHR24061:SF506">
    <property type="entry name" value="G-PROTEIN COUPLED RECEPTOR FAMILY C GROUP 6 MEMBER A-LIKE PRECURSOR"/>
    <property type="match status" value="1"/>
</dbReference>
<keyword evidence="4 14" id="KW-0732">Signal</keyword>
<evidence type="ECO:0000256" key="14">
    <source>
        <dbReference type="SAM" id="SignalP"/>
    </source>
</evidence>
<feature type="region of interest" description="Disordered" evidence="12">
    <location>
        <begin position="876"/>
        <end position="898"/>
    </location>
</feature>
<dbReference type="PRINTS" id="PR00248">
    <property type="entry name" value="GPCRMGR"/>
</dbReference>
<dbReference type="EMBL" id="JAFHDT010000015">
    <property type="protein sequence ID" value="KAI7800073.1"/>
    <property type="molecule type" value="Genomic_DNA"/>
</dbReference>
<evidence type="ECO:0000256" key="9">
    <source>
        <dbReference type="ARBA" id="ARBA00023180"/>
    </source>
</evidence>
<dbReference type="OrthoDB" id="5984008at2759"/>
<dbReference type="InterPro" id="IPR000337">
    <property type="entry name" value="GPCR_3"/>
</dbReference>
<evidence type="ECO:0000256" key="8">
    <source>
        <dbReference type="ARBA" id="ARBA00023170"/>
    </source>
</evidence>